<sequence>MINQGKNLNKLNMNVYSYMFFCDCTISIRVG</sequence>
<dbReference type="EMBL" id="GBXM01045576">
    <property type="protein sequence ID" value="JAH63001.1"/>
    <property type="molecule type" value="Transcribed_RNA"/>
</dbReference>
<proteinExistence type="predicted"/>
<accession>A0A0E9UAY6</accession>
<organism evidence="1">
    <name type="scientific">Anguilla anguilla</name>
    <name type="common">European freshwater eel</name>
    <name type="synonym">Muraena anguilla</name>
    <dbReference type="NCBI Taxonomy" id="7936"/>
    <lineage>
        <taxon>Eukaryota</taxon>
        <taxon>Metazoa</taxon>
        <taxon>Chordata</taxon>
        <taxon>Craniata</taxon>
        <taxon>Vertebrata</taxon>
        <taxon>Euteleostomi</taxon>
        <taxon>Actinopterygii</taxon>
        <taxon>Neopterygii</taxon>
        <taxon>Teleostei</taxon>
        <taxon>Anguilliformes</taxon>
        <taxon>Anguillidae</taxon>
        <taxon>Anguilla</taxon>
    </lineage>
</organism>
<dbReference type="AlphaFoldDB" id="A0A0E9UAY6"/>
<reference evidence="1" key="2">
    <citation type="journal article" date="2015" name="Fish Shellfish Immunol.">
        <title>Early steps in the European eel (Anguilla anguilla)-Vibrio vulnificus interaction in the gills: Role of the RtxA13 toxin.</title>
        <authorList>
            <person name="Callol A."/>
            <person name="Pajuelo D."/>
            <person name="Ebbesson L."/>
            <person name="Teles M."/>
            <person name="MacKenzie S."/>
            <person name="Amaro C."/>
        </authorList>
    </citation>
    <scope>NUCLEOTIDE SEQUENCE</scope>
</reference>
<reference evidence="1" key="1">
    <citation type="submission" date="2014-11" db="EMBL/GenBank/DDBJ databases">
        <authorList>
            <person name="Amaro Gonzalez C."/>
        </authorList>
    </citation>
    <scope>NUCLEOTIDE SEQUENCE</scope>
</reference>
<protein>
    <submittedName>
        <fullName evidence="1">Uncharacterized protein</fullName>
    </submittedName>
</protein>
<name>A0A0E9UAY6_ANGAN</name>
<evidence type="ECO:0000313" key="1">
    <source>
        <dbReference type="EMBL" id="JAH63001.1"/>
    </source>
</evidence>